<dbReference type="InterPro" id="IPR004358">
    <property type="entry name" value="Sig_transdc_His_kin-like_C"/>
</dbReference>
<dbReference type="Gene3D" id="3.30.565.10">
    <property type="entry name" value="Histidine kinase-like ATPase, C-terminal domain"/>
    <property type="match status" value="1"/>
</dbReference>
<dbReference type="InterPro" id="IPR003661">
    <property type="entry name" value="HisK_dim/P_dom"/>
</dbReference>
<accession>A0A0C1U1R6</accession>
<dbReference type="Pfam" id="PF13426">
    <property type="entry name" value="PAS_9"/>
    <property type="match status" value="2"/>
</dbReference>
<dbReference type="InterPro" id="IPR036641">
    <property type="entry name" value="HPT_dom_sf"/>
</dbReference>
<evidence type="ECO:0000259" key="20">
    <source>
        <dbReference type="PROSITE" id="PS50110"/>
    </source>
</evidence>
<dbReference type="Pfam" id="PF00512">
    <property type="entry name" value="HisKA"/>
    <property type="match status" value="1"/>
</dbReference>
<keyword evidence="13 18" id="KW-0472">Membrane</keyword>
<comment type="catalytic activity">
    <reaction evidence="1">
        <text>ATP + protein L-histidine = ADP + protein N-phospho-L-histidine.</text>
        <dbReference type="EC" id="2.7.13.3"/>
    </reaction>
</comment>
<dbReference type="Gene3D" id="3.30.450.290">
    <property type="match status" value="1"/>
</dbReference>
<dbReference type="CDD" id="cd17546">
    <property type="entry name" value="REC_hyHK_CKI1_RcsC-like"/>
    <property type="match status" value="1"/>
</dbReference>
<dbReference type="InterPro" id="IPR036097">
    <property type="entry name" value="HisK_dim/P_sf"/>
</dbReference>
<evidence type="ECO:0000256" key="11">
    <source>
        <dbReference type="ARBA" id="ARBA00022989"/>
    </source>
</evidence>
<dbReference type="SUPFAM" id="SSF55785">
    <property type="entry name" value="PYP-like sensor domain (PAS domain)"/>
    <property type="match status" value="2"/>
</dbReference>
<dbReference type="InterPro" id="IPR000014">
    <property type="entry name" value="PAS"/>
</dbReference>
<dbReference type="CDD" id="cd00130">
    <property type="entry name" value="PAS"/>
    <property type="match status" value="2"/>
</dbReference>
<dbReference type="Pfam" id="PF01627">
    <property type="entry name" value="Hpt"/>
    <property type="match status" value="1"/>
</dbReference>
<dbReference type="InterPro" id="IPR035965">
    <property type="entry name" value="PAS-like_dom_sf"/>
</dbReference>
<dbReference type="SUPFAM" id="SSF47226">
    <property type="entry name" value="Histidine-containing phosphotransfer domain, HPT domain"/>
    <property type="match status" value="1"/>
</dbReference>
<dbReference type="Pfam" id="PF02518">
    <property type="entry name" value="HATPase_c"/>
    <property type="match status" value="1"/>
</dbReference>
<evidence type="ECO:0000256" key="2">
    <source>
        <dbReference type="ARBA" id="ARBA00004651"/>
    </source>
</evidence>
<feature type="modified residue" description="4-aspartylphosphate" evidence="17">
    <location>
        <position position="818"/>
    </location>
</feature>
<dbReference type="InterPro" id="IPR021796">
    <property type="entry name" value="Tll0287-like_dom"/>
</dbReference>
<dbReference type="SMART" id="SM00387">
    <property type="entry name" value="HATPase_c"/>
    <property type="match status" value="1"/>
</dbReference>
<evidence type="ECO:0000259" key="21">
    <source>
        <dbReference type="PROSITE" id="PS50112"/>
    </source>
</evidence>
<dbReference type="SMART" id="SM00448">
    <property type="entry name" value="REC"/>
    <property type="match status" value="1"/>
</dbReference>
<dbReference type="InterPro" id="IPR011006">
    <property type="entry name" value="CheY-like_superfamily"/>
</dbReference>
<evidence type="ECO:0000259" key="23">
    <source>
        <dbReference type="PROSITE" id="PS50894"/>
    </source>
</evidence>
<evidence type="ECO:0000259" key="22">
    <source>
        <dbReference type="PROSITE" id="PS50113"/>
    </source>
</evidence>
<evidence type="ECO:0000256" key="16">
    <source>
        <dbReference type="PROSITE-ProRule" id="PRU00110"/>
    </source>
</evidence>
<dbReference type="Gene3D" id="3.40.50.2300">
    <property type="match status" value="1"/>
</dbReference>
<keyword evidence="11 18" id="KW-1133">Transmembrane helix</keyword>
<evidence type="ECO:0000256" key="15">
    <source>
        <dbReference type="ARBA" id="ARBA00068150"/>
    </source>
</evidence>
<dbReference type="PANTHER" id="PTHR45339">
    <property type="entry name" value="HYBRID SIGNAL TRANSDUCTION HISTIDINE KINASE J"/>
    <property type="match status" value="1"/>
</dbReference>
<evidence type="ECO:0000313" key="24">
    <source>
        <dbReference type="EMBL" id="KIE41760.1"/>
    </source>
</evidence>
<dbReference type="SUPFAM" id="SSF55874">
    <property type="entry name" value="ATPase domain of HSP90 chaperone/DNA topoisomerase II/histidine kinase"/>
    <property type="match status" value="1"/>
</dbReference>
<feature type="domain" description="PAC" evidence="22">
    <location>
        <begin position="322"/>
        <end position="372"/>
    </location>
</feature>
<evidence type="ECO:0000313" key="25">
    <source>
        <dbReference type="Proteomes" id="UP000031433"/>
    </source>
</evidence>
<dbReference type="EC" id="2.7.13.3" evidence="3"/>
<dbReference type="SMART" id="SM00086">
    <property type="entry name" value="PAC"/>
    <property type="match status" value="2"/>
</dbReference>
<dbReference type="PROSITE" id="PS50894">
    <property type="entry name" value="HPT"/>
    <property type="match status" value="1"/>
</dbReference>
<dbReference type="PROSITE" id="PS50109">
    <property type="entry name" value="HIS_KIN"/>
    <property type="match status" value="1"/>
</dbReference>
<evidence type="ECO:0000256" key="18">
    <source>
        <dbReference type="SAM" id="Phobius"/>
    </source>
</evidence>
<evidence type="ECO:0000256" key="14">
    <source>
        <dbReference type="ARBA" id="ARBA00064003"/>
    </source>
</evidence>
<dbReference type="CDD" id="cd00082">
    <property type="entry name" value="HisKA"/>
    <property type="match status" value="1"/>
</dbReference>
<dbReference type="PROSITE" id="PS50113">
    <property type="entry name" value="PAC"/>
    <property type="match status" value="1"/>
</dbReference>
<keyword evidence="12" id="KW-0902">Two-component regulatory system</keyword>
<keyword evidence="25" id="KW-1185">Reference proteome</keyword>
<dbReference type="SMART" id="SM00073">
    <property type="entry name" value="HPT"/>
    <property type="match status" value="1"/>
</dbReference>
<evidence type="ECO:0000256" key="12">
    <source>
        <dbReference type="ARBA" id="ARBA00023012"/>
    </source>
</evidence>
<dbReference type="Gene3D" id="1.20.120.160">
    <property type="entry name" value="HPT domain"/>
    <property type="match status" value="1"/>
</dbReference>
<dbReference type="InterPro" id="IPR036890">
    <property type="entry name" value="HATPase_C_sf"/>
</dbReference>
<reference evidence="24 25" key="1">
    <citation type="submission" date="2015-01" db="EMBL/GenBank/DDBJ databases">
        <title>Genome sequence of the anaerobic bacterium Geobacter soli GSS01, a dissimilatory Fe(III) reducer from soil.</title>
        <authorList>
            <person name="Yang G."/>
            <person name="Zhou S."/>
        </authorList>
    </citation>
    <scope>NUCLEOTIDE SEQUENCE [LARGE SCALE GENOMIC DNA]</scope>
    <source>
        <strain evidence="24 25">GSS01</strain>
    </source>
</reference>
<dbReference type="PRINTS" id="PR00344">
    <property type="entry name" value="BCTRLSENSOR"/>
</dbReference>
<feature type="modified residue" description="Phosphohistidine" evidence="16">
    <location>
        <position position="967"/>
    </location>
</feature>
<feature type="domain" description="Histidine kinase" evidence="19">
    <location>
        <begin position="513"/>
        <end position="734"/>
    </location>
</feature>
<dbReference type="EMBL" id="JXBL01000001">
    <property type="protein sequence ID" value="KIE41760.1"/>
    <property type="molecule type" value="Genomic_DNA"/>
</dbReference>
<dbReference type="Proteomes" id="UP000031433">
    <property type="component" value="Unassembled WGS sequence"/>
</dbReference>
<keyword evidence="7 18" id="KW-0812">Transmembrane</keyword>
<keyword evidence="8" id="KW-0547">Nucleotide-binding</keyword>
<dbReference type="PROSITE" id="PS50110">
    <property type="entry name" value="RESPONSE_REGULATORY"/>
    <property type="match status" value="1"/>
</dbReference>
<protein>
    <recommendedName>
        <fullName evidence="15">Sensory/regulatory protein RpfC</fullName>
        <ecNumber evidence="3">2.7.13.3</ecNumber>
    </recommendedName>
</protein>
<dbReference type="GO" id="GO:0005524">
    <property type="term" value="F:ATP binding"/>
    <property type="evidence" value="ECO:0007669"/>
    <property type="project" value="UniProtKB-KW"/>
</dbReference>
<dbReference type="Gene3D" id="1.10.287.130">
    <property type="match status" value="1"/>
</dbReference>
<keyword evidence="6" id="KW-0808">Transferase</keyword>
<feature type="domain" description="PAS" evidence="21">
    <location>
        <begin position="252"/>
        <end position="323"/>
    </location>
</feature>
<comment type="subcellular location">
    <subcellularLocation>
        <location evidence="2">Cell membrane</location>
        <topology evidence="2">Multi-pass membrane protein</topology>
    </subcellularLocation>
</comment>
<evidence type="ECO:0000256" key="7">
    <source>
        <dbReference type="ARBA" id="ARBA00022692"/>
    </source>
</evidence>
<dbReference type="InterPro" id="IPR000700">
    <property type="entry name" value="PAS-assoc_C"/>
</dbReference>
<dbReference type="InterPro" id="IPR008207">
    <property type="entry name" value="Sig_transdc_His_kin_Hpt_dom"/>
</dbReference>
<evidence type="ECO:0000256" key="5">
    <source>
        <dbReference type="ARBA" id="ARBA00022553"/>
    </source>
</evidence>
<keyword evidence="4" id="KW-1003">Cell membrane</keyword>
<sequence>MMKQSSKAKHYAVLMGVAWTLAVGVSLLWSFVQERDASHEAARVAARAQFEKDIVYRRWNAGHGGVYVPVTERAQPNPWLAGQRYRDVETTTGQRLTLINPAYMTRQVHELSYESSGIRGHITSLRPIRQANAPDPWETRALESFERGQQEYSSVEQMDGVAHLRLMRPLMVEQSCLGCHAGPGYSVGDVRGGISVSVPLAPYSALARKQMAATGAGHLTFWAVGLGGIILAARRISRDDRSLLLQQARLAESEERNRLLSEVALEGIVIHDQGVVLDMNARFAKLSGYSREELQGVNVISLLFHPDDIGSLLDKIGRAYSEPYQVRGVKKDGTVFDVEIEGYNMQYGGKSVRVVSVRDITERRRAEEALRESEVLFRTLFEHHAAVKLIIDPATGAIVDANNAAARFYGWSRERLKAMNIRDINILSPAELAKELEHAETMERIHFFFRHRRADDSIRDVEVFCSRIEVKGKRYLHSIVHDVTERKRTEEELVLAKEQAESANRAKSDFLANMSHEIRTPMNGVIGMIGLLLETGLADEQRRYAETVRTSAESLLQIIDDILDFSKVEAGRLEMETVDFDLRILLDDLAEQMAFKANEKGLTFTCSLPSEVPRFLRGDPVRLRQVLVNLAGNALKFTHQGEISVQVSPLAETDDSTMLRFAVCDTGIGIPPEKTELLFEKFTQADASITRNYGGTGLGLAICRRLVQMMGGEIGVTSRPGAGSEFWFTASFGTQHLPDRKYSPENSARPGDGDDPLQLLRALARDNIRILLVEDNATNRQVALGILKRLGLRGEAVTNGAEALDALAATPYDLVLMDVQMPVMDGFEATRRIRDVRSPVLNHEIPVIALTAHAMKGDRHKCLDAGMNDYLAKPIFPRALAEMLVRWLTGRCRVSGGSDGERADPVPGVPDGIPVFDRLGLQERLMGDESLVAEVVAAFLADMPGLVGRLRAGVAAEEPATVAHWAHTIKGGAASVGGERLRTAAAAMEHAAVAGDAGGAARCMSVLEDEFGRLRKAMEQGCAKE</sequence>
<evidence type="ECO:0000256" key="9">
    <source>
        <dbReference type="ARBA" id="ARBA00022777"/>
    </source>
</evidence>
<dbReference type="InterPro" id="IPR003594">
    <property type="entry name" value="HATPase_dom"/>
</dbReference>
<dbReference type="CDD" id="cd16922">
    <property type="entry name" value="HATPase_EvgS-ArcB-TorS-like"/>
    <property type="match status" value="1"/>
</dbReference>
<evidence type="ECO:0000256" key="10">
    <source>
        <dbReference type="ARBA" id="ARBA00022840"/>
    </source>
</evidence>
<dbReference type="FunFam" id="3.30.565.10:FF:000010">
    <property type="entry name" value="Sensor histidine kinase RcsC"/>
    <property type="match status" value="1"/>
</dbReference>
<dbReference type="InterPro" id="IPR005467">
    <property type="entry name" value="His_kinase_dom"/>
</dbReference>
<keyword evidence="9 24" id="KW-0418">Kinase</keyword>
<dbReference type="PANTHER" id="PTHR45339:SF1">
    <property type="entry name" value="HYBRID SIGNAL TRANSDUCTION HISTIDINE KINASE J"/>
    <property type="match status" value="1"/>
</dbReference>
<evidence type="ECO:0000256" key="13">
    <source>
        <dbReference type="ARBA" id="ARBA00023136"/>
    </source>
</evidence>
<dbReference type="Gene3D" id="3.30.450.20">
    <property type="entry name" value="PAS domain"/>
    <property type="match status" value="2"/>
</dbReference>
<evidence type="ECO:0000256" key="1">
    <source>
        <dbReference type="ARBA" id="ARBA00000085"/>
    </source>
</evidence>
<comment type="caution">
    <text evidence="24">The sequence shown here is derived from an EMBL/GenBank/DDBJ whole genome shotgun (WGS) entry which is preliminary data.</text>
</comment>
<dbReference type="SUPFAM" id="SSF52172">
    <property type="entry name" value="CheY-like"/>
    <property type="match status" value="1"/>
</dbReference>
<evidence type="ECO:0000259" key="19">
    <source>
        <dbReference type="PROSITE" id="PS50109"/>
    </source>
</evidence>
<dbReference type="FunFam" id="1.10.287.130:FF:000002">
    <property type="entry name" value="Two-component osmosensing histidine kinase"/>
    <property type="match status" value="1"/>
</dbReference>
<name>A0A0C1U1R6_9BACT</name>
<dbReference type="NCBIfam" id="TIGR00229">
    <property type="entry name" value="sensory_box"/>
    <property type="match status" value="2"/>
</dbReference>
<dbReference type="SMART" id="SM00388">
    <property type="entry name" value="HisKA"/>
    <property type="match status" value="1"/>
</dbReference>
<evidence type="ECO:0000256" key="8">
    <source>
        <dbReference type="ARBA" id="ARBA00022741"/>
    </source>
</evidence>
<keyword evidence="5 17" id="KW-0597">Phosphoprotein</keyword>
<dbReference type="AlphaFoldDB" id="A0A0C1U1R6"/>
<dbReference type="InterPro" id="IPR001610">
    <property type="entry name" value="PAC"/>
</dbReference>
<evidence type="ECO:0000256" key="4">
    <source>
        <dbReference type="ARBA" id="ARBA00022475"/>
    </source>
</evidence>
<feature type="transmembrane region" description="Helical" evidence="18">
    <location>
        <begin position="12"/>
        <end position="32"/>
    </location>
</feature>
<dbReference type="SMART" id="SM00091">
    <property type="entry name" value="PAS"/>
    <property type="match status" value="2"/>
</dbReference>
<organism evidence="24 25">
    <name type="scientific">Geobacter soli</name>
    <dbReference type="NCBI Taxonomy" id="1510391"/>
    <lineage>
        <taxon>Bacteria</taxon>
        <taxon>Pseudomonadati</taxon>
        <taxon>Thermodesulfobacteriota</taxon>
        <taxon>Desulfuromonadia</taxon>
        <taxon>Geobacterales</taxon>
        <taxon>Geobacteraceae</taxon>
        <taxon>Geobacter</taxon>
    </lineage>
</organism>
<proteinExistence type="predicted"/>
<feature type="domain" description="HPt" evidence="23">
    <location>
        <begin position="928"/>
        <end position="1021"/>
    </location>
</feature>
<comment type="subunit">
    <text evidence="14">At low DSF concentrations, interacts with RpfF.</text>
</comment>
<dbReference type="GO" id="GO:0000155">
    <property type="term" value="F:phosphorelay sensor kinase activity"/>
    <property type="evidence" value="ECO:0007669"/>
    <property type="project" value="InterPro"/>
</dbReference>
<evidence type="ECO:0000256" key="3">
    <source>
        <dbReference type="ARBA" id="ARBA00012438"/>
    </source>
</evidence>
<dbReference type="GO" id="GO:0005886">
    <property type="term" value="C:plasma membrane"/>
    <property type="evidence" value="ECO:0007669"/>
    <property type="project" value="UniProtKB-SubCell"/>
</dbReference>
<feature type="domain" description="Response regulatory" evidence="20">
    <location>
        <begin position="769"/>
        <end position="888"/>
    </location>
</feature>
<dbReference type="Pfam" id="PF00072">
    <property type="entry name" value="Response_reg"/>
    <property type="match status" value="1"/>
</dbReference>
<dbReference type="PROSITE" id="PS50112">
    <property type="entry name" value="PAS"/>
    <property type="match status" value="1"/>
</dbReference>
<dbReference type="InterPro" id="IPR001789">
    <property type="entry name" value="Sig_transdc_resp-reg_receiver"/>
</dbReference>
<dbReference type="Pfam" id="PF11845">
    <property type="entry name" value="Tll0287-like"/>
    <property type="match status" value="1"/>
</dbReference>
<gene>
    <name evidence="24" type="ORF">SE37_03510</name>
</gene>
<keyword evidence="10" id="KW-0067">ATP-binding</keyword>
<dbReference type="SUPFAM" id="SSF47384">
    <property type="entry name" value="Homodimeric domain of signal transducing histidine kinase"/>
    <property type="match status" value="1"/>
</dbReference>
<evidence type="ECO:0000256" key="17">
    <source>
        <dbReference type="PROSITE-ProRule" id="PRU00169"/>
    </source>
</evidence>
<evidence type="ECO:0000256" key="6">
    <source>
        <dbReference type="ARBA" id="ARBA00022679"/>
    </source>
</evidence>